<evidence type="ECO:0000256" key="1">
    <source>
        <dbReference type="SAM" id="SignalP"/>
    </source>
</evidence>
<dbReference type="AlphaFoldDB" id="A0A843YMY0"/>
<keyword evidence="3" id="KW-1185">Reference proteome</keyword>
<gene>
    <name evidence="2" type="ORF">GEV47_01375</name>
</gene>
<dbReference type="EMBL" id="WINI01000001">
    <property type="protein sequence ID" value="MQQ99336.1"/>
    <property type="molecule type" value="Genomic_DNA"/>
</dbReference>
<name>A0A843YMY0_9BURK</name>
<feature type="signal peptide" evidence="1">
    <location>
        <begin position="1"/>
        <end position="24"/>
    </location>
</feature>
<organism evidence="2 3">
    <name type="scientific">Glaciimonas soli</name>
    <dbReference type="NCBI Taxonomy" id="2590999"/>
    <lineage>
        <taxon>Bacteria</taxon>
        <taxon>Pseudomonadati</taxon>
        <taxon>Pseudomonadota</taxon>
        <taxon>Betaproteobacteria</taxon>
        <taxon>Burkholderiales</taxon>
        <taxon>Oxalobacteraceae</taxon>
        <taxon>Glaciimonas</taxon>
    </lineage>
</organism>
<feature type="chain" id="PRO_5032541858" evidence="1">
    <location>
        <begin position="25"/>
        <end position="149"/>
    </location>
</feature>
<sequence>MNFFLRVLLTMSALSFIASPTVFARDTQLMVPIQAGLDSAIAKEKLDGSIKFYFAGQNQPKIAAPIKTDVSNRKTNSFGKSDQDACIWGFVSALIEFQKRAHELGADAVVNIESYYKKNSSPSATEFECHAGAIVAGVALKGDFVKLAK</sequence>
<reference evidence="2 3" key="1">
    <citation type="submission" date="2019-10" db="EMBL/GenBank/DDBJ databases">
        <title>Glaciimonas soli sp. nov., a psychrophilic bacterium isolated from the forest soil of a high elevation mountain in Taiwan.</title>
        <authorList>
            <person name="Wang L.-T."/>
            <person name="Shieh W.Y."/>
        </authorList>
    </citation>
    <scope>NUCLEOTIDE SEQUENCE [LARGE SCALE GENOMIC DNA]</scope>
    <source>
        <strain evidence="2 3">GS1</strain>
    </source>
</reference>
<dbReference type="Proteomes" id="UP000451565">
    <property type="component" value="Unassembled WGS sequence"/>
</dbReference>
<dbReference type="OrthoDB" id="8161726at2"/>
<keyword evidence="1" id="KW-0732">Signal</keyword>
<dbReference type="RefSeq" id="WP_153232927.1">
    <property type="nucleotide sequence ID" value="NZ_WINI01000001.1"/>
</dbReference>
<comment type="caution">
    <text evidence="2">The sequence shown here is derived from an EMBL/GenBank/DDBJ whole genome shotgun (WGS) entry which is preliminary data.</text>
</comment>
<protein>
    <submittedName>
        <fullName evidence="2">Excinuclease ATPase subunit</fullName>
    </submittedName>
</protein>
<evidence type="ECO:0000313" key="2">
    <source>
        <dbReference type="EMBL" id="MQQ99336.1"/>
    </source>
</evidence>
<proteinExistence type="predicted"/>
<accession>A0A843YMY0</accession>
<evidence type="ECO:0000313" key="3">
    <source>
        <dbReference type="Proteomes" id="UP000451565"/>
    </source>
</evidence>